<comment type="caution">
    <text evidence="2">The sequence shown here is derived from an EMBL/GenBank/DDBJ whole genome shotgun (WGS) entry which is preliminary data.</text>
</comment>
<dbReference type="RefSeq" id="WP_107782934.1">
    <property type="nucleotide sequence ID" value="NZ_QBKG01000025.1"/>
</dbReference>
<dbReference type="Proteomes" id="UP000243985">
    <property type="component" value="Unassembled WGS sequence"/>
</dbReference>
<dbReference type="GeneID" id="84581662"/>
<evidence type="ECO:0000256" key="1">
    <source>
        <dbReference type="SAM" id="MobiDB-lite"/>
    </source>
</evidence>
<evidence type="ECO:0000313" key="3">
    <source>
        <dbReference type="Proteomes" id="UP000243985"/>
    </source>
</evidence>
<evidence type="ECO:0000313" key="2">
    <source>
        <dbReference type="EMBL" id="PTX00479.1"/>
    </source>
</evidence>
<dbReference type="AlphaFoldDB" id="A0A2T5XRM9"/>
<accession>A0A2T5XRM9</accession>
<feature type="compositionally biased region" description="Low complexity" evidence="1">
    <location>
        <begin position="134"/>
        <end position="147"/>
    </location>
</feature>
<organism evidence="2 3">
    <name type="scientific">Capnocytophaga leadbetteri</name>
    <dbReference type="NCBI Taxonomy" id="327575"/>
    <lineage>
        <taxon>Bacteria</taxon>
        <taxon>Pseudomonadati</taxon>
        <taxon>Bacteroidota</taxon>
        <taxon>Flavobacteriia</taxon>
        <taxon>Flavobacteriales</taxon>
        <taxon>Flavobacteriaceae</taxon>
        <taxon>Capnocytophaga</taxon>
    </lineage>
</organism>
<name>A0A2T5XRM9_9FLAO</name>
<dbReference type="EMBL" id="QBKG01000025">
    <property type="protein sequence ID" value="PTX00479.1"/>
    <property type="molecule type" value="Genomic_DNA"/>
</dbReference>
<gene>
    <name evidence="2" type="ORF">C8P65_12517</name>
</gene>
<sequence length="535" mass="59016">MKETLEQELVDLATEIIAYQGRLNLSELSQKAHKISEKITILGFVEKYYQMLRTSEQRMTYTLRKVANFIDEQENIFNIDVAFKELQPLEQPLIEETPAEKPAFVAMEPAPVQAAAEPIAEKVAEPTPEPTPEQAPAEPVHFTTTPAEPTPAAEPEPAEPIHFATPPVEPTPAAEPEPAEPIHFATPPVETAPAPIEVVAEPAPAEVPDTTTDSVVEMTQFASPEATITEPAMAQPVTNTSDEDLTSLYQDWNDWHSYTLPDDPPAEVAAPVSAPVATPAPAATPASEVAPAQTTVAAPVQAAPVAQAVTQPVENITPPTTINTQQPLREASTPDWAVSIDQPIVPPRPQQVETVHEPIHAAAPEQAPTSVVEQVLTAERLHPHQVAQPTAAAQAPVAQPVQSAQPENFIQQQHLTEEQQILRQTPSLEEFLAKSKATAFDKKDHTEEIKPAQSLNDRFSKEIQIGLNDKLAFIQKLFFGSESEYNRVLQQLNQLHSLEEAAQYIQQQVKPTYNYWKGKEEYEERFLHLILRRFE</sequence>
<feature type="region of interest" description="Disordered" evidence="1">
    <location>
        <begin position="124"/>
        <end position="187"/>
    </location>
</feature>
<reference evidence="2 3" key="1">
    <citation type="submission" date="2018-04" db="EMBL/GenBank/DDBJ databases">
        <title>Genomic Encyclopedia of Archaeal and Bacterial Type Strains, Phase II (KMG-II): from individual species to whole genera.</title>
        <authorList>
            <person name="Goeker M."/>
        </authorList>
    </citation>
    <scope>NUCLEOTIDE SEQUENCE [LARGE SCALE GENOMIC DNA]</scope>
    <source>
        <strain evidence="2 3">DSM 22902</strain>
    </source>
</reference>
<proteinExistence type="predicted"/>
<protein>
    <submittedName>
        <fullName evidence="2">Uncharacterized protein</fullName>
    </submittedName>
</protein>